<keyword evidence="1" id="KW-0677">Repeat</keyword>
<gene>
    <name evidence="4" type="ORF">GA0070621_0028</name>
</gene>
<dbReference type="PANTHER" id="PTHR32305">
    <property type="match status" value="1"/>
</dbReference>
<dbReference type="PANTHER" id="PTHR32305:SF17">
    <property type="entry name" value="TRNA NUCLEASE WAPA"/>
    <property type="match status" value="1"/>
</dbReference>
<reference evidence="4 5" key="1">
    <citation type="submission" date="2016-06" db="EMBL/GenBank/DDBJ databases">
        <authorList>
            <person name="Kjaerup R.B."/>
            <person name="Dalgaard T.S."/>
            <person name="Juul-Madsen H.R."/>
        </authorList>
    </citation>
    <scope>NUCLEOTIDE SEQUENCE [LARGE SCALE GENOMIC DNA]</scope>
    <source>
        <strain evidence="4 5">DSM 45248</strain>
    </source>
</reference>
<organism evidence="4 5">
    <name type="scientific">Micromonospora narathiwatensis</name>
    <dbReference type="NCBI Taxonomy" id="299146"/>
    <lineage>
        <taxon>Bacteria</taxon>
        <taxon>Bacillati</taxon>
        <taxon>Actinomycetota</taxon>
        <taxon>Actinomycetes</taxon>
        <taxon>Micromonosporales</taxon>
        <taxon>Micromonosporaceae</taxon>
        <taxon>Micromonospora</taxon>
    </lineage>
</organism>
<sequence>MKTFMPPRRSLLVSIPSLKGKGWRRAPLAAAVAATLVAGLLQAGPARATAAGYQRSSPKPAPTVPVKTVQPAVVPTAKQLPPAAAKPAPVWPAASAAEVDLTAGRQGAGPVRAGTLPVRVNRSAATAGTAGAAASRVRVEVFDRAATTRAGVRGLLMRVSRTDGIAAPGQADVSIDYGSFATAYGADWASRLRLVSLPECALRTPERKECHRTPLKSHNDLRSRTVTASVAAGGAQTLMALEATDSGPAGDYKATPLQASATWNAGGSAGAFTWSYPMRVPPGAGGPEPQVELSYSSQSVDGRHAASNNQPSWIGEGFEGWPGGYIARTYRNCSDDMGGSANNTEKATDLCWETDNATLSLAGHAGELIYNATEGRWHLRNDDGSRIERRTGASNGDNNGEYWVLTTTAGMQYWFGLNRLPGWASGNPETNSTWTVPVFGNEPGEPCNATTFAASYCTQAWRWNLDYVLDLNGNSVSYWYGKETNKYARNLDPKNATTYDRGGWLDRVDYGTRQTSGVDSVFATPAPFRVELTEADRCLSGCATHDEAHWPDTPWDSECTGTSCTDNFAPTFWTTKRLASVTTQVRSGSAYSDVERWTFTHSFPDPGDGTRAGLWLSKISHVGLAGGSASLPDVEFTPVQLSNRVDTIDFAAAMNWMRIAKIRNEAGGTTSVNYSAQDCKAGQTMPTPHTNTRRCYPVIWTPEGYQDPVTDWFHKYVVTTIYENDNTGGAPPQGSPRVVYSYSYYDGAAWHYNDDDGIIDKKHKTWSDYRGYGRVGVTVGDPGEQTYTETRYFRGMNGDRATPTGGTKSVTIDGIADEDWYAGMTRESTVHNGPGGPVVSRERNVPWASAATATRTINGDTVTARFIGVGTTTRHTTLDAGRGERVTKTVTTYDSYGMAVAVDDLGQDGVEGDERCTKTDYAPRNTTAWIMDRAHRAQSYAVKCADTAAPTSLTENDVIGEVRTSYDGNAFGVAPTRGMATRNEEMSAWNAGAPTFTTVSRTAYDSQGRVTSVWDANNYETKTAYTPATGGPVTATTVTNAAQHVTTATLSPGYGIETSVVDPNGKRTDLAYDGLGRLKSVWLPGRDKATQSANSTFSYTVRNDAATVVAASKLTPSGTYSTSYALYDGLMRERQTQAPSISGGRLLTETFYDTAGRKSKSFGSYHASGTAGSTLVTTTERAFVPNQTRTVYDGAGRATAEIFQPYDAERSRTSTYYAGDRTDFTPAAGGTATSSVADARGQLVELRYYHGAIPTPGTAGSWDATKYTFNRKGQKTAVTDARGNKWTYTFDIRGRQTEVVDPDKGKATSTYDNGGRVATLADARGKKLAYQYDSLNRKRAVYENQVGGTMRAQWLYDTVAKGQLTQSTRFVGAASYQVKNTGYSDAYQPTGQQIIIPTSETGLAGTYNFGTTYNADNSVASQSMPSTNGDLPAETLLFDYNSFGLPSALRTLYGSVNSSYVADTDYNALGQIDQVELYTGSGGRVFQSFTRELETGRLTGIRTDRDSVAPNILADVRYSYDDTGNITKITDVTPDPVDDTQCFAYDQMRRLTEAWTPSSGDCAATRSAGALGGPAPYWRSWTFDSVGNRRTEVVHTSTADTTTTYNYPADGSPKAHSLTSTTGGQVGSYTYDETGNTLTRPSGTPGIQTLTWDFEGHLDTASDSTGQTSFVYDADGNRLIRRDPTGKTLYLPGQEIRYNSTTQTTTCTRYYSHVGSTIASRTATGLNWLTGDHHGTAGVTVNAATQQAAIRRETPYGTPRGTQPAWPNDKGFVGGTKDNTGLTHLGAREYDPAIGRFISVDPVLDLADPQQMNGYNYSNNSPVTASDPTGLKQCGDDQCTMYTTPTPDGEIVHEPGGKTTKITKPKVCTKRFCIGSPRNPTNHGPWDDEFVHDPKAKWTPADVASWSKWQAYRYGCISSEKANVGRCAGWADAPYMYDHYLNGTGDPYVFMFSPAYYEDAKIRRHVDQEIAAAQLAAEELMGKSGSNSFQMTGVNRHFPGQPSTEKWQKIVGSFDMWASAEVTVTGDTVAMRITMHAEDRWNFNPDANDVGSGIKDDENGRFAVLGKAKGFNSSGSMVKEVTWTIGSPRSATVSDPKAIIDEPHRW</sequence>
<dbReference type="InterPro" id="IPR006530">
    <property type="entry name" value="YD"/>
</dbReference>
<evidence type="ECO:0000313" key="5">
    <source>
        <dbReference type="Proteomes" id="UP000198765"/>
    </source>
</evidence>
<proteinExistence type="predicted"/>
<dbReference type="InterPro" id="IPR056823">
    <property type="entry name" value="TEN-like_YD-shell"/>
</dbReference>
<dbReference type="InterPro" id="IPR031325">
    <property type="entry name" value="RHS_repeat"/>
</dbReference>
<dbReference type="InterPro" id="IPR050708">
    <property type="entry name" value="T6SS_VgrG/RHS"/>
</dbReference>
<dbReference type="Pfam" id="PF25023">
    <property type="entry name" value="TEN_YD-shell"/>
    <property type="match status" value="1"/>
</dbReference>
<protein>
    <submittedName>
        <fullName evidence="4">RHS repeat-associated core domain-containing protein</fullName>
    </submittedName>
</protein>
<dbReference type="Gene3D" id="2.180.10.10">
    <property type="entry name" value="RHS repeat-associated core"/>
    <property type="match status" value="2"/>
</dbReference>
<evidence type="ECO:0000259" key="3">
    <source>
        <dbReference type="Pfam" id="PF25023"/>
    </source>
</evidence>
<feature type="region of interest" description="Disordered" evidence="2">
    <location>
        <begin position="1755"/>
        <end position="1777"/>
    </location>
</feature>
<dbReference type="EMBL" id="LT594324">
    <property type="protein sequence ID" value="SBT37091.1"/>
    <property type="molecule type" value="Genomic_DNA"/>
</dbReference>
<dbReference type="Proteomes" id="UP000198765">
    <property type="component" value="Chromosome I"/>
</dbReference>
<name>A0A1A8YZR8_9ACTN</name>
<dbReference type="NCBIfam" id="TIGR03696">
    <property type="entry name" value="Rhs_assc_core"/>
    <property type="match status" value="1"/>
</dbReference>
<evidence type="ECO:0000256" key="2">
    <source>
        <dbReference type="SAM" id="MobiDB-lite"/>
    </source>
</evidence>
<evidence type="ECO:0000313" key="4">
    <source>
        <dbReference type="EMBL" id="SBT37091.1"/>
    </source>
</evidence>
<keyword evidence="5" id="KW-1185">Reference proteome</keyword>
<dbReference type="Pfam" id="PF05593">
    <property type="entry name" value="RHS_repeat"/>
    <property type="match status" value="1"/>
</dbReference>
<evidence type="ECO:0000256" key="1">
    <source>
        <dbReference type="ARBA" id="ARBA00022737"/>
    </source>
</evidence>
<dbReference type="NCBIfam" id="TIGR01643">
    <property type="entry name" value="YD_repeat_2x"/>
    <property type="match status" value="1"/>
</dbReference>
<feature type="domain" description="Teneurin-like YD-shell" evidence="3">
    <location>
        <begin position="1627"/>
        <end position="1823"/>
    </location>
</feature>
<dbReference type="PATRIC" id="fig|299146.4.peg.27"/>
<dbReference type="InterPro" id="IPR022385">
    <property type="entry name" value="Rhs_assc_core"/>
</dbReference>
<accession>A0A1A8YZR8</accession>